<feature type="region of interest" description="Disordered" evidence="1">
    <location>
        <begin position="39"/>
        <end position="65"/>
    </location>
</feature>
<evidence type="ECO:0000313" key="4">
    <source>
        <dbReference type="Proteomes" id="UP000799538"/>
    </source>
</evidence>
<feature type="compositionally biased region" description="Basic and acidic residues" evidence="1">
    <location>
        <begin position="459"/>
        <end position="486"/>
    </location>
</feature>
<dbReference type="Proteomes" id="UP000799538">
    <property type="component" value="Unassembled WGS sequence"/>
</dbReference>
<dbReference type="SUPFAM" id="SSF55961">
    <property type="entry name" value="Bet v1-like"/>
    <property type="match status" value="1"/>
</dbReference>
<feature type="region of interest" description="Disordered" evidence="1">
    <location>
        <begin position="330"/>
        <end position="373"/>
    </location>
</feature>
<feature type="compositionally biased region" description="Basic and acidic residues" evidence="1">
    <location>
        <begin position="343"/>
        <end position="361"/>
    </location>
</feature>
<dbReference type="PANTHER" id="PTHR19308:SF14">
    <property type="entry name" value="START DOMAIN-CONTAINING PROTEIN"/>
    <property type="match status" value="1"/>
</dbReference>
<name>A0A6A6G2N4_9PEZI</name>
<accession>A0A6A6G2N4</accession>
<feature type="region of interest" description="Disordered" evidence="1">
    <location>
        <begin position="431"/>
        <end position="554"/>
    </location>
</feature>
<feature type="compositionally biased region" description="Acidic residues" evidence="1">
    <location>
        <begin position="333"/>
        <end position="342"/>
    </location>
</feature>
<dbReference type="AlphaFoldDB" id="A0A6A6G2N4"/>
<evidence type="ECO:0000259" key="2">
    <source>
        <dbReference type="Pfam" id="PF11274"/>
    </source>
</evidence>
<dbReference type="InterPro" id="IPR023393">
    <property type="entry name" value="START-like_dom_sf"/>
</dbReference>
<keyword evidence="4" id="KW-1185">Reference proteome</keyword>
<feature type="compositionally biased region" description="Low complexity" evidence="1">
    <location>
        <begin position="431"/>
        <end position="452"/>
    </location>
</feature>
<feature type="compositionally biased region" description="Basic and acidic residues" evidence="1">
    <location>
        <begin position="270"/>
        <end position="283"/>
    </location>
</feature>
<evidence type="ECO:0000313" key="3">
    <source>
        <dbReference type="EMBL" id="KAF2219788.1"/>
    </source>
</evidence>
<protein>
    <recommendedName>
        <fullName evidence="2">DUF3074 domain-containing protein</fullName>
    </recommendedName>
</protein>
<feature type="compositionally biased region" description="Basic and acidic residues" evidence="1">
    <location>
        <begin position="496"/>
        <end position="535"/>
    </location>
</feature>
<dbReference type="InterPro" id="IPR024500">
    <property type="entry name" value="DUF3074"/>
</dbReference>
<reference evidence="4" key="1">
    <citation type="journal article" date="2020" name="Stud. Mycol.">
        <title>101 Dothideomycetes genomes: A test case for predicting lifestyles and emergence of pathogens.</title>
        <authorList>
            <person name="Haridas S."/>
            <person name="Albert R."/>
            <person name="Binder M."/>
            <person name="Bloem J."/>
            <person name="LaButti K."/>
            <person name="Salamov A."/>
            <person name="Andreopoulos B."/>
            <person name="Baker S."/>
            <person name="Barry K."/>
            <person name="Bills G."/>
            <person name="Bluhm B."/>
            <person name="Cannon C."/>
            <person name="Castanera R."/>
            <person name="Culley D."/>
            <person name="Daum C."/>
            <person name="Ezra D."/>
            <person name="Gonzalez J."/>
            <person name="Henrissat B."/>
            <person name="Kuo A."/>
            <person name="Liang C."/>
            <person name="Lipzen A."/>
            <person name="Lutzoni F."/>
            <person name="Magnuson J."/>
            <person name="Mondo S."/>
            <person name="Nolan M."/>
            <person name="Ohm R."/>
            <person name="Pangilinan J."/>
            <person name="Park H.-J."/>
            <person name="Ramirez L."/>
            <person name="Alfaro M."/>
            <person name="Sun H."/>
            <person name="Tritt A."/>
            <person name="Yoshinaga Y."/>
            <person name="Zwiers L.-H."/>
            <person name="Turgeon B."/>
            <person name="Goodwin S."/>
            <person name="Spatafora J."/>
            <person name="Crous P."/>
            <person name="Grigoriev I."/>
        </authorList>
    </citation>
    <scope>NUCLEOTIDE SEQUENCE [LARGE SCALE GENOMIC DNA]</scope>
    <source>
        <strain evidence="4">CECT 20119</strain>
    </source>
</reference>
<dbReference type="PANTHER" id="PTHR19308">
    <property type="entry name" value="PHOSPHATIDYLCHOLINE TRANSFER PROTEIN"/>
    <property type="match status" value="1"/>
</dbReference>
<feature type="region of interest" description="Disordered" evidence="1">
    <location>
        <begin position="256"/>
        <end position="283"/>
    </location>
</feature>
<dbReference type="EMBL" id="ML992515">
    <property type="protein sequence ID" value="KAF2219788.1"/>
    <property type="molecule type" value="Genomic_DNA"/>
</dbReference>
<feature type="domain" description="DUF3074" evidence="2">
    <location>
        <begin position="120"/>
        <end position="326"/>
    </location>
</feature>
<sequence>MSELHEALQYLRPTDFSDVPLDNLTEYLKSHLDAGELICNSVPEPNGGEPFESSQPLHSEPDIANSSKDISVSKARAPTPHELHVKLQESWGKPVKISASTNPLDVKVYKMAAHDKFGAWFARRSVHEGISFSRMRKAMKWEFLESMAVQGGPGAGAVRGLAVDSRLEKKKVGQLGQMEVFQLSAQFPGPTTPREFITLLMTSENALSEKSAADGKHIPRHLMILSKPCEHQDAEERSGYIRGRYESVEMIREIPLHKRSGKAASTSNLLEKHSEQKSGRERGNLNPIEWIMITRSDPGGGIPRFMVERGTPAGIVGDVAKLFDWACSKEDIPDPDEEDVEQEMERRKSEAPPLELTHHDPSPMPDDTPESQSNGILATAQQTIQAYAPAAVTDYLAPKLESTRTLSDSSSDTSYESADDFFHESILSAESLPLSDTLPSGSTSPSSSRLGRVATGFSQHDKEIQKLEQQRKKLEAKISKKRETEATKLASQQGKNDSEAAKARDRHEKELRKLSERQEKEFAKLEERKNREVEKARRKREKQNERDVLGRVTRERDDFRRRVEAVQRENELLREQIGEVQRENTVL</sequence>
<dbReference type="InterPro" id="IPR051213">
    <property type="entry name" value="START_lipid_transfer"/>
</dbReference>
<feature type="non-terminal residue" evidence="3">
    <location>
        <position position="587"/>
    </location>
</feature>
<feature type="compositionally biased region" description="Basic and acidic residues" evidence="1">
    <location>
        <begin position="542"/>
        <end position="554"/>
    </location>
</feature>
<proteinExistence type="predicted"/>
<dbReference type="Pfam" id="PF11274">
    <property type="entry name" value="DUF3074"/>
    <property type="match status" value="1"/>
</dbReference>
<dbReference type="Gene3D" id="3.30.530.20">
    <property type="match status" value="1"/>
</dbReference>
<dbReference type="OrthoDB" id="5403181at2759"/>
<gene>
    <name evidence="3" type="ORF">BDZ85DRAFT_186335</name>
</gene>
<evidence type="ECO:0000256" key="1">
    <source>
        <dbReference type="SAM" id="MobiDB-lite"/>
    </source>
</evidence>
<organism evidence="3 4">
    <name type="scientific">Elsinoe ampelina</name>
    <dbReference type="NCBI Taxonomy" id="302913"/>
    <lineage>
        <taxon>Eukaryota</taxon>
        <taxon>Fungi</taxon>
        <taxon>Dikarya</taxon>
        <taxon>Ascomycota</taxon>
        <taxon>Pezizomycotina</taxon>
        <taxon>Dothideomycetes</taxon>
        <taxon>Dothideomycetidae</taxon>
        <taxon>Myriangiales</taxon>
        <taxon>Elsinoaceae</taxon>
        <taxon>Elsinoe</taxon>
    </lineage>
</organism>